<evidence type="ECO:0000313" key="3">
    <source>
        <dbReference type="Proteomes" id="UP001589585"/>
    </source>
</evidence>
<feature type="transmembrane region" description="Helical" evidence="1">
    <location>
        <begin position="87"/>
        <end position="103"/>
    </location>
</feature>
<feature type="transmembrane region" description="Helical" evidence="1">
    <location>
        <begin position="229"/>
        <end position="249"/>
    </location>
</feature>
<gene>
    <name evidence="2" type="ORF">ACFFU9_11945</name>
</gene>
<protein>
    <submittedName>
        <fullName evidence="2">Tryptophan-rich sensory protein</fullName>
    </submittedName>
</protein>
<reference evidence="2 3" key="1">
    <citation type="submission" date="2024-09" db="EMBL/GenBank/DDBJ databases">
        <authorList>
            <person name="Sun Q."/>
            <person name="Mori K."/>
        </authorList>
    </citation>
    <scope>NUCLEOTIDE SEQUENCE [LARGE SCALE GENOMIC DNA]</scope>
    <source>
        <strain evidence="2 3">CECT 8622</strain>
    </source>
</reference>
<keyword evidence="1" id="KW-0472">Membrane</keyword>
<dbReference type="PANTHER" id="PTHR33802:SF1">
    <property type="entry name" value="XK-RELATED PROTEIN"/>
    <property type="match status" value="1"/>
</dbReference>
<keyword evidence="3" id="KW-1185">Reference proteome</keyword>
<keyword evidence="1" id="KW-0812">Transmembrane</keyword>
<proteinExistence type="predicted"/>
<comment type="caution">
    <text evidence="2">The sequence shown here is derived from an EMBL/GenBank/DDBJ whole genome shotgun (WGS) entry which is preliminary data.</text>
</comment>
<feature type="transmembrane region" description="Helical" evidence="1">
    <location>
        <begin position="181"/>
        <end position="200"/>
    </location>
</feature>
<feature type="transmembrane region" description="Helical" evidence="1">
    <location>
        <begin position="43"/>
        <end position="67"/>
    </location>
</feature>
<dbReference type="EMBL" id="JBHMFC010000077">
    <property type="protein sequence ID" value="MFB9057453.1"/>
    <property type="molecule type" value="Genomic_DNA"/>
</dbReference>
<organism evidence="2 3">
    <name type="scientific">Mariniflexile ostreae</name>
    <dbReference type="NCBI Taxonomy" id="1520892"/>
    <lineage>
        <taxon>Bacteria</taxon>
        <taxon>Pseudomonadati</taxon>
        <taxon>Bacteroidota</taxon>
        <taxon>Flavobacteriia</taxon>
        <taxon>Flavobacteriales</taxon>
        <taxon>Flavobacteriaceae</taxon>
        <taxon>Mariniflexile</taxon>
    </lineage>
</organism>
<dbReference type="RefSeq" id="WP_379861682.1">
    <property type="nucleotide sequence ID" value="NZ_JBHMFC010000077.1"/>
</dbReference>
<feature type="transmembrane region" description="Helical" evidence="1">
    <location>
        <begin position="207"/>
        <end position="223"/>
    </location>
</feature>
<feature type="transmembrane region" description="Helical" evidence="1">
    <location>
        <begin position="109"/>
        <end position="128"/>
    </location>
</feature>
<dbReference type="Proteomes" id="UP001589585">
    <property type="component" value="Unassembled WGS sequence"/>
</dbReference>
<evidence type="ECO:0000313" key="2">
    <source>
        <dbReference type="EMBL" id="MFB9057453.1"/>
    </source>
</evidence>
<accession>A0ABV5FDC6</accession>
<name>A0ABV5FDC6_9FLAO</name>
<feature type="transmembrane region" description="Helical" evidence="1">
    <location>
        <begin position="140"/>
        <end position="169"/>
    </location>
</feature>
<dbReference type="PANTHER" id="PTHR33802">
    <property type="entry name" value="SI:CH211-161H7.5-RELATED"/>
    <property type="match status" value="1"/>
</dbReference>
<sequence>MKKTLQIGNGLAFVSVVFINYLSNTGVLNGSTIGAVSNRYTSLFTPAGYTFAIWGLIYFMLFGFVVYQAKSLWSKTINPDSFVIKTGWWFILSCLFNALWVVAWLYEYTGVSCVLMFLLLFSLLKIVVNNRMELDDQPLAVIAFLWWPFVVYSGWIAVASIANVSAYLVKIEWSRFGLSEISWTVMVICAAVILNILMVWKRNMREFAVVGAWALVGIGVANKDQYNTVMYVAFGGAIVLTLIVAIHGYQNRKTNPFAKLMDNAL</sequence>
<keyword evidence="1" id="KW-1133">Transmembrane helix</keyword>
<feature type="transmembrane region" description="Helical" evidence="1">
    <location>
        <begin position="7"/>
        <end position="23"/>
    </location>
</feature>
<evidence type="ECO:0000256" key="1">
    <source>
        <dbReference type="SAM" id="Phobius"/>
    </source>
</evidence>